<dbReference type="GO" id="GO:0004022">
    <property type="term" value="F:alcohol dehydrogenase (NAD+) activity"/>
    <property type="evidence" value="ECO:0007669"/>
    <property type="project" value="TreeGrafter"/>
</dbReference>
<dbReference type="Proteomes" id="UP000799772">
    <property type="component" value="Unassembled WGS sequence"/>
</dbReference>
<keyword evidence="9" id="KW-1185">Reference proteome</keyword>
<proteinExistence type="inferred from homology"/>
<dbReference type="PANTHER" id="PTHR42940">
    <property type="entry name" value="ALCOHOL DEHYDROGENASE 1-RELATED"/>
    <property type="match status" value="1"/>
</dbReference>
<dbReference type="InterPro" id="IPR013154">
    <property type="entry name" value="ADH-like_N"/>
</dbReference>
<keyword evidence="3" id="KW-0479">Metal-binding</keyword>
<evidence type="ECO:0000256" key="1">
    <source>
        <dbReference type="ARBA" id="ARBA00001947"/>
    </source>
</evidence>
<keyword evidence="6" id="KW-0520">NAD</keyword>
<dbReference type="EMBL" id="ML978130">
    <property type="protein sequence ID" value="KAF2095784.1"/>
    <property type="molecule type" value="Genomic_DNA"/>
</dbReference>
<dbReference type="Gene3D" id="3.40.50.720">
    <property type="entry name" value="NAD(P)-binding Rossmann-like Domain"/>
    <property type="match status" value="1"/>
</dbReference>
<dbReference type="InterPro" id="IPR013149">
    <property type="entry name" value="ADH-like_C"/>
</dbReference>
<dbReference type="Pfam" id="PF00107">
    <property type="entry name" value="ADH_zinc_N"/>
    <property type="match status" value="1"/>
</dbReference>
<reference evidence="8" key="1">
    <citation type="journal article" date="2020" name="Stud. Mycol.">
        <title>101 Dothideomycetes genomes: a test case for predicting lifestyles and emergence of pathogens.</title>
        <authorList>
            <person name="Haridas S."/>
            <person name="Albert R."/>
            <person name="Binder M."/>
            <person name="Bloem J."/>
            <person name="Labutti K."/>
            <person name="Salamov A."/>
            <person name="Andreopoulos B."/>
            <person name="Baker S."/>
            <person name="Barry K."/>
            <person name="Bills G."/>
            <person name="Bluhm B."/>
            <person name="Cannon C."/>
            <person name="Castanera R."/>
            <person name="Culley D."/>
            <person name="Daum C."/>
            <person name="Ezra D."/>
            <person name="Gonzalez J."/>
            <person name="Henrissat B."/>
            <person name="Kuo A."/>
            <person name="Liang C."/>
            <person name="Lipzen A."/>
            <person name="Lutzoni F."/>
            <person name="Magnuson J."/>
            <person name="Mondo S."/>
            <person name="Nolan M."/>
            <person name="Ohm R."/>
            <person name="Pangilinan J."/>
            <person name="Park H.-J."/>
            <person name="Ramirez L."/>
            <person name="Alfaro M."/>
            <person name="Sun H."/>
            <person name="Tritt A."/>
            <person name="Yoshinaga Y."/>
            <person name="Zwiers L.-H."/>
            <person name="Turgeon B."/>
            <person name="Goodwin S."/>
            <person name="Spatafora J."/>
            <person name="Crous P."/>
            <person name="Grigoriev I."/>
        </authorList>
    </citation>
    <scope>NUCLEOTIDE SEQUENCE</scope>
    <source>
        <strain evidence="8">CBS 133067</strain>
    </source>
</reference>
<evidence type="ECO:0000313" key="8">
    <source>
        <dbReference type="EMBL" id="KAF2095784.1"/>
    </source>
</evidence>
<dbReference type="OrthoDB" id="1879366at2759"/>
<comment type="similarity">
    <text evidence="2">Belongs to the zinc-containing alcohol dehydrogenase family.</text>
</comment>
<dbReference type="SMART" id="SM00829">
    <property type="entry name" value="PKS_ER"/>
    <property type="match status" value="1"/>
</dbReference>
<evidence type="ECO:0000256" key="5">
    <source>
        <dbReference type="ARBA" id="ARBA00023002"/>
    </source>
</evidence>
<dbReference type="PANTHER" id="PTHR42940:SF5">
    <property type="entry name" value="ALCOHOL DEHYDROGENASE 2"/>
    <property type="match status" value="1"/>
</dbReference>
<comment type="caution">
    <text evidence="8">The sequence shown here is derived from an EMBL/GenBank/DDBJ whole genome shotgun (WGS) entry which is preliminary data.</text>
</comment>
<evidence type="ECO:0000259" key="7">
    <source>
        <dbReference type="SMART" id="SM00829"/>
    </source>
</evidence>
<sequence>MTANGESFTIPRTYKAVEYDKPGTISTKVVERQTPEPRTGEVLVRLTHSGVCHSDAAIMQNLWKGFQPTQPGHIGGHEGVGIVHKMGPGTEMSSIQVGNRVGIKWVASMCGSCPACIEGLESRCANGKKSGYTGPGTFQQYLTSPANYVTPIPDGLDSADAAPMLCAGITVYTGLKKTNAQPGQWVVITGAGGGLGHIATQLGSHGMALRIIGVDHGSKKDLVLESGAEAFVDITQFDDTSIVEEVKRITGGRGARAAVACTGNNRAYAQALAMLGLNGTLVCVGVPEGDAVLIPGSDPRSIIFRGLNITYTSVGNRRDAIEVLDFAKRGVVKSHSRVEKMEDLTKVFEEMSQGKLQGRVVLDLE</sequence>
<dbReference type="Gene3D" id="3.90.180.10">
    <property type="entry name" value="Medium-chain alcohol dehydrogenases, catalytic domain"/>
    <property type="match status" value="1"/>
</dbReference>
<feature type="domain" description="Enoyl reductase (ER)" evidence="7">
    <location>
        <begin position="23"/>
        <end position="362"/>
    </location>
</feature>
<dbReference type="Pfam" id="PF08240">
    <property type="entry name" value="ADH_N"/>
    <property type="match status" value="1"/>
</dbReference>
<dbReference type="SUPFAM" id="SSF50129">
    <property type="entry name" value="GroES-like"/>
    <property type="match status" value="1"/>
</dbReference>
<dbReference type="InterPro" id="IPR020843">
    <property type="entry name" value="ER"/>
</dbReference>
<dbReference type="SUPFAM" id="SSF51735">
    <property type="entry name" value="NAD(P)-binding Rossmann-fold domains"/>
    <property type="match status" value="1"/>
</dbReference>
<dbReference type="GO" id="GO:0046872">
    <property type="term" value="F:metal ion binding"/>
    <property type="evidence" value="ECO:0007669"/>
    <property type="project" value="UniProtKB-KW"/>
</dbReference>
<protein>
    <submittedName>
        <fullName evidence="8">GroES-like protein</fullName>
    </submittedName>
</protein>
<evidence type="ECO:0000256" key="3">
    <source>
        <dbReference type="ARBA" id="ARBA00022723"/>
    </source>
</evidence>
<dbReference type="CDD" id="cd08297">
    <property type="entry name" value="CAD3"/>
    <property type="match status" value="1"/>
</dbReference>
<dbReference type="AlphaFoldDB" id="A0A9P4M7F8"/>
<comment type="cofactor">
    <cofactor evidence="1">
        <name>Zn(2+)</name>
        <dbReference type="ChEBI" id="CHEBI:29105"/>
    </cofactor>
</comment>
<dbReference type="GO" id="GO:0005737">
    <property type="term" value="C:cytoplasm"/>
    <property type="evidence" value="ECO:0007669"/>
    <property type="project" value="TreeGrafter"/>
</dbReference>
<accession>A0A9P4M7F8</accession>
<dbReference type="FunFam" id="3.40.50.720:FF:000039">
    <property type="entry name" value="Alcohol dehydrogenase AdhP"/>
    <property type="match status" value="1"/>
</dbReference>
<evidence type="ECO:0000256" key="4">
    <source>
        <dbReference type="ARBA" id="ARBA00022833"/>
    </source>
</evidence>
<keyword evidence="5" id="KW-0560">Oxidoreductase</keyword>
<evidence type="ECO:0000256" key="2">
    <source>
        <dbReference type="ARBA" id="ARBA00008072"/>
    </source>
</evidence>
<keyword evidence="4" id="KW-0862">Zinc</keyword>
<name>A0A9P4M7F8_9PEZI</name>
<dbReference type="InterPro" id="IPR036291">
    <property type="entry name" value="NAD(P)-bd_dom_sf"/>
</dbReference>
<gene>
    <name evidence="8" type="ORF">NA57DRAFT_43521</name>
</gene>
<evidence type="ECO:0000256" key="6">
    <source>
        <dbReference type="ARBA" id="ARBA00023027"/>
    </source>
</evidence>
<dbReference type="InterPro" id="IPR011032">
    <property type="entry name" value="GroES-like_sf"/>
</dbReference>
<evidence type="ECO:0000313" key="9">
    <source>
        <dbReference type="Proteomes" id="UP000799772"/>
    </source>
</evidence>
<organism evidence="8 9">
    <name type="scientific">Rhizodiscina lignyota</name>
    <dbReference type="NCBI Taxonomy" id="1504668"/>
    <lineage>
        <taxon>Eukaryota</taxon>
        <taxon>Fungi</taxon>
        <taxon>Dikarya</taxon>
        <taxon>Ascomycota</taxon>
        <taxon>Pezizomycotina</taxon>
        <taxon>Dothideomycetes</taxon>
        <taxon>Pleosporomycetidae</taxon>
        <taxon>Aulographales</taxon>
        <taxon>Rhizodiscinaceae</taxon>
        <taxon>Rhizodiscina</taxon>
    </lineage>
</organism>